<name>A0ACC0VA27_9HYPO</name>
<protein>
    <submittedName>
        <fullName evidence="1">Uncharacterized protein</fullName>
    </submittedName>
</protein>
<comment type="caution">
    <text evidence="1">The sequence shown here is derived from an EMBL/GenBank/DDBJ whole genome shotgun (WGS) entry which is preliminary data.</text>
</comment>
<sequence>MMPPRAPRPITAAAATAAPLLRLWPRAASSFHTTPTAVRLSAASRDDDAAGKRRQQLGGDSSSYGDGGDDISSSNNAITTTTNKIQQNDQASSALPAPGRGTNTTTLDISGGGSTVKLDGLGPLVVNADGSVGRVGNWHDMTAGERETTLRILGKRNKQRLAALRAARGYQGADPGSGES</sequence>
<reference evidence="1" key="1">
    <citation type="submission" date="2022-10" db="EMBL/GenBank/DDBJ databases">
        <title>Complete Genome of Trichothecium roseum strain YXFP-22015, a Plant Pathogen Isolated from Citrus.</title>
        <authorList>
            <person name="Wang Y."/>
            <person name="Zhu L."/>
        </authorList>
    </citation>
    <scope>NUCLEOTIDE SEQUENCE</scope>
    <source>
        <strain evidence="1">YXFP-22015</strain>
    </source>
</reference>
<accession>A0ACC0VA27</accession>
<gene>
    <name evidence="1" type="ORF">N3K66_002594</name>
</gene>
<dbReference type="Proteomes" id="UP001163324">
    <property type="component" value="Chromosome 2"/>
</dbReference>
<dbReference type="EMBL" id="CM047941">
    <property type="protein sequence ID" value="KAI9903242.1"/>
    <property type="molecule type" value="Genomic_DNA"/>
</dbReference>
<evidence type="ECO:0000313" key="1">
    <source>
        <dbReference type="EMBL" id="KAI9903242.1"/>
    </source>
</evidence>
<evidence type="ECO:0000313" key="2">
    <source>
        <dbReference type="Proteomes" id="UP001163324"/>
    </source>
</evidence>
<proteinExistence type="predicted"/>
<organism evidence="1 2">
    <name type="scientific">Trichothecium roseum</name>
    <dbReference type="NCBI Taxonomy" id="47278"/>
    <lineage>
        <taxon>Eukaryota</taxon>
        <taxon>Fungi</taxon>
        <taxon>Dikarya</taxon>
        <taxon>Ascomycota</taxon>
        <taxon>Pezizomycotina</taxon>
        <taxon>Sordariomycetes</taxon>
        <taxon>Hypocreomycetidae</taxon>
        <taxon>Hypocreales</taxon>
        <taxon>Hypocreales incertae sedis</taxon>
        <taxon>Trichothecium</taxon>
    </lineage>
</organism>
<keyword evidence="2" id="KW-1185">Reference proteome</keyword>